<dbReference type="EMBL" id="OUNC01000013">
    <property type="protein sequence ID" value="SPP28452.1"/>
    <property type="molecule type" value="Genomic_DNA"/>
</dbReference>
<proteinExistence type="predicted"/>
<evidence type="ECO:0000313" key="1">
    <source>
        <dbReference type="EMBL" id="SPP28452.1"/>
    </source>
</evidence>
<accession>A0A2X0S6V8</accession>
<name>A0A2X0S6V8_BROTH</name>
<evidence type="ECO:0000313" key="2">
    <source>
        <dbReference type="Proteomes" id="UP000270190"/>
    </source>
</evidence>
<dbReference type="AlphaFoldDB" id="A0A2X0S6V8"/>
<reference evidence="2" key="1">
    <citation type="submission" date="2018-04" db="EMBL/GenBank/DDBJ databases">
        <authorList>
            <person name="Illikoud N."/>
        </authorList>
    </citation>
    <scope>NUCLEOTIDE SEQUENCE [LARGE SCALE GENOMIC DNA]</scope>
</reference>
<sequence>MDPQLIEAGITLAEVSVRHTAANVLSSVKAMKAAGNDKQAVTKLSDLILELLEEKQEIELIAKAYQNELISQKLSEDDLNYIVKTVLPILKKFLQNMADTQDGEEKDKTLEFIATIDTIEPLLSLSSLNVLQLIGFNFKQGIGEPLTELLKNTINGANKVSQTKYNELLAEREIEYFRIMQDEAAYDRLVSLQD</sequence>
<organism evidence="1 2">
    <name type="scientific">Brochothrix thermosphacta</name>
    <name type="common">Microbacterium thermosphactum</name>
    <dbReference type="NCBI Taxonomy" id="2756"/>
    <lineage>
        <taxon>Bacteria</taxon>
        <taxon>Bacillati</taxon>
        <taxon>Bacillota</taxon>
        <taxon>Bacilli</taxon>
        <taxon>Bacillales</taxon>
        <taxon>Listeriaceae</taxon>
        <taxon>Brochothrix</taxon>
    </lineage>
</organism>
<dbReference type="RefSeq" id="WP_120487795.1">
    <property type="nucleotide sequence ID" value="NZ_CBCPHX010000001.1"/>
</dbReference>
<protein>
    <submittedName>
        <fullName evidence="1">Uncharacterized protein</fullName>
    </submittedName>
</protein>
<dbReference type="Proteomes" id="UP000270190">
    <property type="component" value="Unassembled WGS sequence"/>
</dbReference>
<gene>
    <name evidence="1" type="ORF">BTBSAS_200039</name>
</gene>